<feature type="compositionally biased region" description="Pro residues" evidence="1">
    <location>
        <begin position="93"/>
        <end position="109"/>
    </location>
</feature>
<keyword evidence="4" id="KW-1185">Reference proteome</keyword>
<accession>A0ABT1AEI4</accession>
<keyword evidence="2" id="KW-0472">Membrane</keyword>
<gene>
    <name evidence="3" type="ORF">KDL28_39475</name>
</gene>
<feature type="compositionally biased region" description="Low complexity" evidence="1">
    <location>
        <begin position="110"/>
        <end position="121"/>
    </location>
</feature>
<keyword evidence="2" id="KW-0812">Transmembrane</keyword>
<evidence type="ECO:0000256" key="1">
    <source>
        <dbReference type="SAM" id="MobiDB-lite"/>
    </source>
</evidence>
<evidence type="ECO:0000313" key="3">
    <source>
        <dbReference type="EMBL" id="MCO1661144.1"/>
    </source>
</evidence>
<keyword evidence="2" id="KW-1133">Transmembrane helix</keyword>
<dbReference type="Proteomes" id="UP001165283">
    <property type="component" value="Unassembled WGS sequence"/>
</dbReference>
<feature type="transmembrane region" description="Helical" evidence="2">
    <location>
        <begin position="158"/>
        <end position="176"/>
    </location>
</feature>
<comment type="caution">
    <text evidence="3">The sequence shown here is derived from an EMBL/GenBank/DDBJ whole genome shotgun (WGS) entry which is preliminary data.</text>
</comment>
<feature type="compositionally biased region" description="Pro residues" evidence="1">
    <location>
        <begin position="9"/>
        <end position="26"/>
    </location>
</feature>
<feature type="compositionally biased region" description="Pro residues" evidence="1">
    <location>
        <begin position="64"/>
        <end position="75"/>
    </location>
</feature>
<feature type="transmembrane region" description="Helical" evidence="2">
    <location>
        <begin position="128"/>
        <end position="152"/>
    </location>
</feature>
<evidence type="ECO:0000313" key="4">
    <source>
        <dbReference type="Proteomes" id="UP001165283"/>
    </source>
</evidence>
<proteinExistence type="predicted"/>
<feature type="non-terminal residue" evidence="3">
    <location>
        <position position="1"/>
    </location>
</feature>
<sequence length="210" mass="21418">AGVEARGRPAPPLAAPPPAAPRPAAPETPARNGRPRVPEPERPGGFPGPSGTGPNGYARRTPSGTPPRPASPVAPPRQGGSPPAERRRYEPARPAPAEPPAPAPPPAPTTAPARPSGPSAPDSQQSRVASLVLTAAVVVLFTAAFETLIAPMLAGGSVLLRIVLLSLVITAGVTVVRPPALRRWLANLLVPVAVRNRWEAEGRPDGDAGP</sequence>
<organism evidence="3 4">
    <name type="scientific">Pseudonocardia humida</name>
    <dbReference type="NCBI Taxonomy" id="2800819"/>
    <lineage>
        <taxon>Bacteria</taxon>
        <taxon>Bacillati</taxon>
        <taxon>Actinomycetota</taxon>
        <taxon>Actinomycetes</taxon>
        <taxon>Pseudonocardiales</taxon>
        <taxon>Pseudonocardiaceae</taxon>
        <taxon>Pseudonocardia</taxon>
    </lineage>
</organism>
<name>A0ABT1AEI4_9PSEU</name>
<evidence type="ECO:0000256" key="2">
    <source>
        <dbReference type="SAM" id="Phobius"/>
    </source>
</evidence>
<dbReference type="EMBL" id="JAGSOV010000111">
    <property type="protein sequence ID" value="MCO1661144.1"/>
    <property type="molecule type" value="Genomic_DNA"/>
</dbReference>
<feature type="compositionally biased region" description="Gly residues" evidence="1">
    <location>
        <begin position="45"/>
        <end position="54"/>
    </location>
</feature>
<reference evidence="3" key="1">
    <citation type="submission" date="2021-04" db="EMBL/GenBank/DDBJ databases">
        <title>Pseudonocardia sp. nov., isolated from sandy soil of mangrove forest.</title>
        <authorList>
            <person name="Zan Z."/>
            <person name="Huang R."/>
            <person name="Liu W."/>
        </authorList>
    </citation>
    <scope>NUCLEOTIDE SEQUENCE</scope>
    <source>
        <strain evidence="3">S2-4</strain>
    </source>
</reference>
<protein>
    <submittedName>
        <fullName evidence="3">Uncharacterized protein</fullName>
    </submittedName>
</protein>
<feature type="region of interest" description="Disordered" evidence="1">
    <location>
        <begin position="1"/>
        <end position="124"/>
    </location>
</feature>